<dbReference type="KEGG" id="pmac:106710472"/>
<dbReference type="InterPro" id="IPR036322">
    <property type="entry name" value="WD40_repeat_dom_sf"/>
</dbReference>
<dbReference type="STRING" id="76193.A0A0N1IGU6"/>
<dbReference type="Gene3D" id="2.130.10.10">
    <property type="entry name" value="YVTN repeat-like/Quinoprotein amine dehydrogenase"/>
    <property type="match status" value="1"/>
</dbReference>
<dbReference type="PANTHER" id="PTHR22652:SF0">
    <property type="entry name" value="NUCLEOPORIN NUP43"/>
    <property type="match status" value="1"/>
</dbReference>
<dbReference type="EMBL" id="KQ460393">
    <property type="protein sequence ID" value="KPJ15372.1"/>
    <property type="molecule type" value="Genomic_DNA"/>
</dbReference>
<evidence type="ECO:0000313" key="6">
    <source>
        <dbReference type="Proteomes" id="UP000053240"/>
    </source>
</evidence>
<keyword evidence="3" id="KW-0677">Repeat</keyword>
<evidence type="ECO:0000256" key="1">
    <source>
        <dbReference type="ARBA" id="ARBA00004123"/>
    </source>
</evidence>
<evidence type="ECO:0000256" key="4">
    <source>
        <dbReference type="ARBA" id="ARBA00023242"/>
    </source>
</evidence>
<dbReference type="FunCoup" id="A0A0N1IGU6">
    <property type="interactions" value="1754"/>
</dbReference>
<dbReference type="AlphaFoldDB" id="A0A0N1IGU6"/>
<name>A0A0N1IGU6_PAPMA</name>
<keyword evidence="6" id="KW-1185">Reference proteome</keyword>
<keyword evidence="2" id="KW-0853">WD repeat</keyword>
<dbReference type="GO" id="GO:0031080">
    <property type="term" value="C:nuclear pore outer ring"/>
    <property type="evidence" value="ECO:0007669"/>
    <property type="project" value="TreeGrafter"/>
</dbReference>
<accession>A0A0N1IGU6</accession>
<dbReference type="Proteomes" id="UP000053240">
    <property type="component" value="Unassembled WGS sequence"/>
</dbReference>
<organism evidence="5 6">
    <name type="scientific">Papilio machaon</name>
    <name type="common">Old World swallowtail butterfly</name>
    <dbReference type="NCBI Taxonomy" id="76193"/>
    <lineage>
        <taxon>Eukaryota</taxon>
        <taxon>Metazoa</taxon>
        <taxon>Ecdysozoa</taxon>
        <taxon>Arthropoda</taxon>
        <taxon>Hexapoda</taxon>
        <taxon>Insecta</taxon>
        <taxon>Pterygota</taxon>
        <taxon>Neoptera</taxon>
        <taxon>Endopterygota</taxon>
        <taxon>Lepidoptera</taxon>
        <taxon>Glossata</taxon>
        <taxon>Ditrysia</taxon>
        <taxon>Papilionoidea</taxon>
        <taxon>Papilionidae</taxon>
        <taxon>Papilioninae</taxon>
        <taxon>Papilio</taxon>
    </lineage>
</organism>
<sequence length="342" mass="38526">MAQDGNVKVTFVSQKIKKIRWIPEDYAEAQCFFTGSWDDEVNNIKVWILDYINDNEVKYPKDVSTFIVEGNVTEIQFTSKNVIAVSTSDGKVRLLQISEYERKTPLKEAFIWNNLHKIAGRACPCTSLATMEGDIATVGEDGNVNILNSRRGDITRTITEADSCSLHSVCFIKHNEVITGNLRGHMKIWDLRSSDNKPTNSFLFGGDQLATTCIINHPTQPYYILAGSESGAIAMWDLRVNTFPSTLKSHPSGVTEMKFHPENPNKLLTSSLSGELWEWNMEAVMKNTKTTENWIALQDKNTTPTNTLLESFKPLNSFDCNKGNILVAGENEAIHFIKNFKY</sequence>
<dbReference type="SUPFAM" id="SSF50978">
    <property type="entry name" value="WD40 repeat-like"/>
    <property type="match status" value="1"/>
</dbReference>
<dbReference type="SMART" id="SM00320">
    <property type="entry name" value="WD40"/>
    <property type="match status" value="5"/>
</dbReference>
<keyword evidence="4" id="KW-0539">Nucleus</keyword>
<evidence type="ECO:0000313" key="5">
    <source>
        <dbReference type="EMBL" id="KPJ15372.1"/>
    </source>
</evidence>
<dbReference type="InterPro" id="IPR001680">
    <property type="entry name" value="WD40_rpt"/>
</dbReference>
<gene>
    <name evidence="5" type="ORF">RR48_03162</name>
</gene>
<dbReference type="OrthoDB" id="9890280at2759"/>
<evidence type="ECO:0000256" key="3">
    <source>
        <dbReference type="ARBA" id="ARBA00022737"/>
    </source>
</evidence>
<reference evidence="5 6" key="1">
    <citation type="journal article" date="2015" name="Nat. Commun.">
        <title>Outbred genome sequencing and CRISPR/Cas9 gene editing in butterflies.</title>
        <authorList>
            <person name="Li X."/>
            <person name="Fan D."/>
            <person name="Zhang W."/>
            <person name="Liu G."/>
            <person name="Zhang L."/>
            <person name="Zhao L."/>
            <person name="Fang X."/>
            <person name="Chen L."/>
            <person name="Dong Y."/>
            <person name="Chen Y."/>
            <person name="Ding Y."/>
            <person name="Zhao R."/>
            <person name="Feng M."/>
            <person name="Zhu Y."/>
            <person name="Feng Y."/>
            <person name="Jiang X."/>
            <person name="Zhu D."/>
            <person name="Xiang H."/>
            <person name="Feng X."/>
            <person name="Li S."/>
            <person name="Wang J."/>
            <person name="Zhang G."/>
            <person name="Kronforst M.R."/>
            <person name="Wang W."/>
        </authorList>
    </citation>
    <scope>NUCLEOTIDE SEQUENCE [LARGE SCALE GENOMIC DNA]</scope>
    <source>
        <strain evidence="5">Ya'a_city_454_Pm</strain>
        <tissue evidence="5">Whole body</tissue>
    </source>
</reference>
<evidence type="ECO:0000256" key="2">
    <source>
        <dbReference type="ARBA" id="ARBA00022574"/>
    </source>
</evidence>
<proteinExistence type="predicted"/>
<dbReference type="InParanoid" id="A0A0N1IGU6"/>
<dbReference type="PANTHER" id="PTHR22652">
    <property type="entry name" value="NUCLEOPORIN NUP43"/>
    <property type="match status" value="1"/>
</dbReference>
<dbReference type="InterPro" id="IPR015943">
    <property type="entry name" value="WD40/YVTN_repeat-like_dom_sf"/>
</dbReference>
<protein>
    <submittedName>
        <fullName evidence="5">Nucleoporin Nup43</fullName>
    </submittedName>
</protein>
<comment type="subcellular location">
    <subcellularLocation>
        <location evidence="1">Nucleus</location>
    </subcellularLocation>
</comment>